<reference evidence="1 2" key="1">
    <citation type="submission" date="2024-07" db="EMBL/GenBank/DDBJ databases">
        <title>Section-level genome sequencing and comparative genomics of Aspergillus sections Usti and Cavernicolus.</title>
        <authorList>
            <consortium name="Lawrence Berkeley National Laboratory"/>
            <person name="Nybo J.L."/>
            <person name="Vesth T.C."/>
            <person name="Theobald S."/>
            <person name="Frisvad J.C."/>
            <person name="Larsen T.O."/>
            <person name="Kjaerboelling I."/>
            <person name="Rothschild-Mancinelli K."/>
            <person name="Lyhne E.K."/>
            <person name="Kogle M.E."/>
            <person name="Barry K."/>
            <person name="Clum A."/>
            <person name="Na H."/>
            <person name="Ledsgaard L."/>
            <person name="Lin J."/>
            <person name="Lipzen A."/>
            <person name="Kuo A."/>
            <person name="Riley R."/>
            <person name="Mondo S."/>
            <person name="Labutti K."/>
            <person name="Haridas S."/>
            <person name="Pangalinan J."/>
            <person name="Salamov A.A."/>
            <person name="Simmons B.A."/>
            <person name="Magnuson J.K."/>
            <person name="Chen J."/>
            <person name="Drula E."/>
            <person name="Henrissat B."/>
            <person name="Wiebenga A."/>
            <person name="Lubbers R.J."/>
            <person name="Gomes A.C."/>
            <person name="Makela M.R."/>
            <person name="Stajich J."/>
            <person name="Grigoriev I.V."/>
            <person name="Mortensen U.H."/>
            <person name="De Vries R.P."/>
            <person name="Baker S.E."/>
            <person name="Andersen M.R."/>
        </authorList>
    </citation>
    <scope>NUCLEOTIDE SEQUENCE [LARGE SCALE GENOMIC DNA]</scope>
    <source>
        <strain evidence="1 2">CBS 209.92</strain>
    </source>
</reference>
<keyword evidence="2" id="KW-1185">Reference proteome</keyword>
<sequence>MANGTDNGDRCCSYGKSAATSEKAPYAAIRLIRERFRRTKSQRHTVTATATVKRACIIDIGRDHVHRAVSEP</sequence>
<evidence type="ECO:0000313" key="2">
    <source>
        <dbReference type="Proteomes" id="UP001610563"/>
    </source>
</evidence>
<accession>A0ABR4FH51</accession>
<evidence type="ECO:0000313" key="1">
    <source>
        <dbReference type="EMBL" id="KAL2782554.1"/>
    </source>
</evidence>
<organism evidence="1 2">
    <name type="scientific">Aspergillus keveii</name>
    <dbReference type="NCBI Taxonomy" id="714993"/>
    <lineage>
        <taxon>Eukaryota</taxon>
        <taxon>Fungi</taxon>
        <taxon>Dikarya</taxon>
        <taxon>Ascomycota</taxon>
        <taxon>Pezizomycotina</taxon>
        <taxon>Eurotiomycetes</taxon>
        <taxon>Eurotiomycetidae</taxon>
        <taxon>Eurotiales</taxon>
        <taxon>Aspergillaceae</taxon>
        <taxon>Aspergillus</taxon>
        <taxon>Aspergillus subgen. Nidulantes</taxon>
    </lineage>
</organism>
<comment type="caution">
    <text evidence="1">The sequence shown here is derived from an EMBL/GenBank/DDBJ whole genome shotgun (WGS) entry which is preliminary data.</text>
</comment>
<name>A0ABR4FH51_9EURO</name>
<proteinExistence type="predicted"/>
<protein>
    <submittedName>
        <fullName evidence="1">Uncharacterized protein</fullName>
    </submittedName>
</protein>
<dbReference type="EMBL" id="JBFTWV010000390">
    <property type="protein sequence ID" value="KAL2782554.1"/>
    <property type="molecule type" value="Genomic_DNA"/>
</dbReference>
<gene>
    <name evidence="1" type="ORF">BJX66DRAFT_320422</name>
</gene>
<dbReference type="Proteomes" id="UP001610563">
    <property type="component" value="Unassembled WGS sequence"/>
</dbReference>